<dbReference type="InterPro" id="IPR052930">
    <property type="entry name" value="TA_antitoxin_MntA"/>
</dbReference>
<dbReference type="eggNOG" id="arCOG02105">
    <property type="taxonomic scope" value="Archaea"/>
</dbReference>
<dbReference type="EMBL" id="AOHW01000045">
    <property type="protein sequence ID" value="ELY37709.1"/>
    <property type="molecule type" value="Genomic_DNA"/>
</dbReference>
<organism evidence="2 3">
    <name type="scientific">Natronorubrum tibetense GA33</name>
    <dbReference type="NCBI Taxonomy" id="1114856"/>
    <lineage>
        <taxon>Archaea</taxon>
        <taxon>Methanobacteriati</taxon>
        <taxon>Methanobacteriota</taxon>
        <taxon>Stenosarchaea group</taxon>
        <taxon>Halobacteria</taxon>
        <taxon>Halobacteriales</taxon>
        <taxon>Natrialbaceae</taxon>
        <taxon>Natronorubrum</taxon>
    </lineage>
</organism>
<evidence type="ECO:0000313" key="3">
    <source>
        <dbReference type="Proteomes" id="UP000011599"/>
    </source>
</evidence>
<dbReference type="PANTHER" id="PTHR43852">
    <property type="entry name" value="NUCLEOTIDYLTRANSFERASE"/>
    <property type="match status" value="1"/>
</dbReference>
<dbReference type="SUPFAM" id="SSF81301">
    <property type="entry name" value="Nucleotidyltransferase"/>
    <property type="match status" value="1"/>
</dbReference>
<comment type="caution">
    <text evidence="2">The sequence shown here is derived from an EMBL/GenBank/DDBJ whole genome shotgun (WGS) entry which is preliminary data.</text>
</comment>
<dbReference type="AlphaFoldDB" id="L9VKN7"/>
<evidence type="ECO:0000313" key="2">
    <source>
        <dbReference type="EMBL" id="ELY37709.1"/>
    </source>
</evidence>
<feature type="domain" description="Polymerase beta nucleotidyltransferase" evidence="1">
    <location>
        <begin position="18"/>
        <end position="111"/>
    </location>
</feature>
<evidence type="ECO:0000259" key="1">
    <source>
        <dbReference type="Pfam" id="PF18765"/>
    </source>
</evidence>
<dbReference type="CDD" id="cd05403">
    <property type="entry name" value="NT_KNTase_like"/>
    <property type="match status" value="1"/>
</dbReference>
<gene>
    <name evidence="2" type="ORF">C496_19415</name>
</gene>
<proteinExistence type="predicted"/>
<dbReference type="GO" id="GO:0016740">
    <property type="term" value="F:transferase activity"/>
    <property type="evidence" value="ECO:0007669"/>
    <property type="project" value="UniProtKB-KW"/>
</dbReference>
<dbReference type="Gene3D" id="3.30.460.10">
    <property type="entry name" value="Beta Polymerase, domain 2"/>
    <property type="match status" value="1"/>
</dbReference>
<name>L9VKN7_9EURY</name>
<dbReference type="PATRIC" id="fig|1114856.3.peg.4019"/>
<dbReference type="PANTHER" id="PTHR43852:SF3">
    <property type="entry name" value="NUCLEOTIDYLTRANSFERASE"/>
    <property type="match status" value="1"/>
</dbReference>
<accession>L9VKN7</accession>
<dbReference type="RefSeq" id="WP_006092014.1">
    <property type="nucleotide sequence ID" value="NZ_AOHW01000045.1"/>
</dbReference>
<dbReference type="InterPro" id="IPR041633">
    <property type="entry name" value="Polbeta"/>
</dbReference>
<dbReference type="OrthoDB" id="25428at2157"/>
<protein>
    <submittedName>
        <fullName evidence="2">Nucleotidyltransferase protein</fullName>
    </submittedName>
</protein>
<reference evidence="2 3" key="1">
    <citation type="journal article" date="2014" name="PLoS Genet.">
        <title>Phylogenetically driven sequencing of extremely halophilic archaea reveals strategies for static and dynamic osmo-response.</title>
        <authorList>
            <person name="Becker E.A."/>
            <person name="Seitzer P.M."/>
            <person name="Tritt A."/>
            <person name="Larsen D."/>
            <person name="Krusor M."/>
            <person name="Yao A.I."/>
            <person name="Wu D."/>
            <person name="Madern D."/>
            <person name="Eisen J.A."/>
            <person name="Darling A.E."/>
            <person name="Facciotti M.T."/>
        </authorList>
    </citation>
    <scope>NUCLEOTIDE SEQUENCE [LARGE SCALE GENOMIC DNA]</scope>
    <source>
        <strain evidence="2 3">GA33</strain>
    </source>
</reference>
<dbReference type="Pfam" id="PF18765">
    <property type="entry name" value="Polbeta"/>
    <property type="match status" value="1"/>
</dbReference>
<sequence>MKRSEDATLDDAVPLETAQAVLREHDVRVGLLFGSHATGDAHARSDIDIAVVLDDVRPGDPDYNDVFLGLSADLSDTLGTDDIDLVDLRTAPPELVAAVFDRGVVLVGDSEDAAALRTELTETASDDRSPRERFDAAITKIDAHLGSAAITATDGETRDR</sequence>
<keyword evidence="2" id="KW-0808">Transferase</keyword>
<dbReference type="STRING" id="1114856.GCA_000383975_04174"/>
<dbReference type="InterPro" id="IPR043519">
    <property type="entry name" value="NT_sf"/>
</dbReference>
<keyword evidence="3" id="KW-1185">Reference proteome</keyword>
<dbReference type="NCBIfam" id="NF047752">
    <property type="entry name" value="MntA_antitoxin"/>
    <property type="match status" value="1"/>
</dbReference>
<dbReference type="Proteomes" id="UP000011599">
    <property type="component" value="Unassembled WGS sequence"/>
</dbReference>